<feature type="region of interest" description="Disordered" evidence="1">
    <location>
        <begin position="226"/>
        <end position="245"/>
    </location>
</feature>
<name>A0AAV2PYL2_MEGNR</name>
<evidence type="ECO:0000313" key="3">
    <source>
        <dbReference type="Proteomes" id="UP001497623"/>
    </source>
</evidence>
<reference evidence="2 3" key="1">
    <citation type="submission" date="2024-05" db="EMBL/GenBank/DDBJ databases">
        <authorList>
            <person name="Wallberg A."/>
        </authorList>
    </citation>
    <scope>NUCLEOTIDE SEQUENCE [LARGE SCALE GENOMIC DNA]</scope>
</reference>
<feature type="region of interest" description="Disordered" evidence="1">
    <location>
        <begin position="151"/>
        <end position="214"/>
    </location>
</feature>
<evidence type="ECO:0000313" key="2">
    <source>
        <dbReference type="EMBL" id="CAL4067245.1"/>
    </source>
</evidence>
<dbReference type="Proteomes" id="UP001497623">
    <property type="component" value="Unassembled WGS sequence"/>
</dbReference>
<comment type="caution">
    <text evidence="2">The sequence shown here is derived from an EMBL/GenBank/DDBJ whole genome shotgun (WGS) entry which is preliminary data.</text>
</comment>
<organism evidence="2 3">
    <name type="scientific">Meganyctiphanes norvegica</name>
    <name type="common">Northern krill</name>
    <name type="synonym">Thysanopoda norvegica</name>
    <dbReference type="NCBI Taxonomy" id="48144"/>
    <lineage>
        <taxon>Eukaryota</taxon>
        <taxon>Metazoa</taxon>
        <taxon>Ecdysozoa</taxon>
        <taxon>Arthropoda</taxon>
        <taxon>Crustacea</taxon>
        <taxon>Multicrustacea</taxon>
        <taxon>Malacostraca</taxon>
        <taxon>Eumalacostraca</taxon>
        <taxon>Eucarida</taxon>
        <taxon>Euphausiacea</taxon>
        <taxon>Euphausiidae</taxon>
        <taxon>Meganyctiphanes</taxon>
    </lineage>
</organism>
<sequence length="342" mass="38986">MPPELEYSSIEPVIRFVYSGRLDVRGSQSEMTAIYMAAQRLKVSLLTRLMDRRFPYLTPTPRANTAKLPIWKRSPSKVVRQQKNCAKQGSKETNSIESNKIEDDPLSDHCETQQTKIDEDTYSEDKDIIAYGKDHSVYLLQTNSQKIAQANAAVRRKRPAEEARPTRFELEEPDEDSDEIGTWVPRTSPPPLPNIFTTSPNSSNDSPTKTGTKTRFSARMQTRKIQNSVSGISSKYSSSSKENTSNKMDIQQSQDPFDLLTLASEQELGGINHGNWCNISNKQNLAQINKSENSDVSVCDNEVNSIRHQEKKSKLEHQDKWPNINVCYNEYRNNYKDTICKR</sequence>
<gene>
    <name evidence="2" type="ORF">MNOR_LOCUS6321</name>
</gene>
<feature type="compositionally biased region" description="Low complexity" evidence="1">
    <location>
        <begin position="227"/>
        <end position="245"/>
    </location>
</feature>
<dbReference type="AlphaFoldDB" id="A0AAV2PYL2"/>
<evidence type="ECO:0000256" key="1">
    <source>
        <dbReference type="SAM" id="MobiDB-lite"/>
    </source>
</evidence>
<evidence type="ECO:0008006" key="4">
    <source>
        <dbReference type="Google" id="ProtNLM"/>
    </source>
</evidence>
<accession>A0AAV2PYL2</accession>
<dbReference type="EMBL" id="CAXKWB010002594">
    <property type="protein sequence ID" value="CAL4067245.1"/>
    <property type="molecule type" value="Genomic_DNA"/>
</dbReference>
<feature type="compositionally biased region" description="Polar residues" evidence="1">
    <location>
        <begin position="81"/>
        <end position="98"/>
    </location>
</feature>
<feature type="compositionally biased region" description="Basic and acidic residues" evidence="1">
    <location>
        <begin position="159"/>
        <end position="170"/>
    </location>
</feature>
<proteinExistence type="predicted"/>
<feature type="non-terminal residue" evidence="2">
    <location>
        <position position="342"/>
    </location>
</feature>
<feature type="compositionally biased region" description="Basic and acidic residues" evidence="1">
    <location>
        <begin position="99"/>
        <end position="121"/>
    </location>
</feature>
<protein>
    <recommendedName>
        <fullName evidence="4">BTB domain-containing protein</fullName>
    </recommendedName>
</protein>
<feature type="region of interest" description="Disordered" evidence="1">
    <location>
        <begin position="81"/>
        <end position="121"/>
    </location>
</feature>
<feature type="compositionally biased region" description="Low complexity" evidence="1">
    <location>
        <begin position="197"/>
        <end position="210"/>
    </location>
</feature>
<keyword evidence="3" id="KW-1185">Reference proteome</keyword>